<dbReference type="PANTHER" id="PTHR43580">
    <property type="entry name" value="OXIDOREDUCTASE GLYR1-RELATED"/>
    <property type="match status" value="1"/>
</dbReference>
<dbReference type="InterPro" id="IPR036291">
    <property type="entry name" value="NAD(P)-bd_dom_sf"/>
</dbReference>
<comment type="caution">
    <text evidence="3">The sequence shown here is derived from an EMBL/GenBank/DDBJ whole genome shotgun (WGS) entry which is preliminary data.</text>
</comment>
<dbReference type="RefSeq" id="XP_070918129.1">
    <property type="nucleotide sequence ID" value="XM_071062028.1"/>
</dbReference>
<sequence length="307" mass="32019">MATITSIGIGNMGAALATALLKSSSPSVNLTIWNRTASRPHVQALISAGATFEPSVPAALARSEIILLCLLDYPAVSSVLSQADASTRPLAGKTILNLTNGTPKQAREMEALCKSLGAAVYFDGGIMVTPQLVGTPASFIILSGETEQAYDERLIRTGLLTPIGTVQYISSDPGAASLVDCAALSSMYGMFIGAFTGIALLKRQKREGGAGEVGAKTMVDKVMVPVLTALVPYVSLLADQVDREAWMDDLGNPLAMQDEGVRNIMQACEDEGVDGSGLKFISGLMERGVKEGFGAGGVAVVAKYLMK</sequence>
<evidence type="ECO:0000313" key="3">
    <source>
        <dbReference type="EMBL" id="GAB1316398.1"/>
    </source>
</evidence>
<feature type="domain" description="NADPH-dependent reductive aminase-like C-terminal" evidence="2">
    <location>
        <begin position="172"/>
        <end position="305"/>
    </location>
</feature>
<dbReference type="GeneID" id="98177351"/>
<dbReference type="Pfam" id="PF03446">
    <property type="entry name" value="NAD_binding_2"/>
    <property type="match status" value="1"/>
</dbReference>
<evidence type="ECO:0000313" key="4">
    <source>
        <dbReference type="Proteomes" id="UP001628179"/>
    </source>
</evidence>
<organism evidence="3 4">
    <name type="scientific">Madurella fahalii</name>
    <dbReference type="NCBI Taxonomy" id="1157608"/>
    <lineage>
        <taxon>Eukaryota</taxon>
        <taxon>Fungi</taxon>
        <taxon>Dikarya</taxon>
        <taxon>Ascomycota</taxon>
        <taxon>Pezizomycotina</taxon>
        <taxon>Sordariomycetes</taxon>
        <taxon>Sordariomycetidae</taxon>
        <taxon>Sordariales</taxon>
        <taxon>Sordariales incertae sedis</taxon>
        <taxon>Madurella</taxon>
    </lineage>
</organism>
<dbReference type="Proteomes" id="UP001628179">
    <property type="component" value="Unassembled WGS sequence"/>
</dbReference>
<proteinExistence type="predicted"/>
<dbReference type="PANTHER" id="PTHR43580:SF2">
    <property type="entry name" value="CYTOKINE-LIKE NUCLEAR FACTOR N-PAC"/>
    <property type="match status" value="1"/>
</dbReference>
<dbReference type="EMBL" id="BAAFSV010000003">
    <property type="protein sequence ID" value="GAB1316398.1"/>
    <property type="molecule type" value="Genomic_DNA"/>
</dbReference>
<dbReference type="InterPro" id="IPR051265">
    <property type="entry name" value="HIBADH-related_NP60_sf"/>
</dbReference>
<reference evidence="3 4" key="1">
    <citation type="submission" date="2024-09" db="EMBL/GenBank/DDBJ databases">
        <title>Itraconazole resistance in Madurella fahalii resulting from another homologue of gene encoding cytochrome P450 14-alpha sterol demethylase (CYP51).</title>
        <authorList>
            <person name="Yoshioka I."/>
            <person name="Fahal A.H."/>
            <person name="Kaneko S."/>
            <person name="Yaguchi T."/>
        </authorList>
    </citation>
    <scope>NUCLEOTIDE SEQUENCE [LARGE SCALE GENOMIC DNA]</scope>
    <source>
        <strain evidence="3 4">IFM 68171</strain>
    </source>
</reference>
<evidence type="ECO:0000259" key="2">
    <source>
        <dbReference type="Pfam" id="PF21761"/>
    </source>
</evidence>
<dbReference type="Gene3D" id="3.40.50.720">
    <property type="entry name" value="NAD(P)-binding Rossmann-like Domain"/>
    <property type="match status" value="1"/>
</dbReference>
<evidence type="ECO:0000259" key="1">
    <source>
        <dbReference type="Pfam" id="PF03446"/>
    </source>
</evidence>
<keyword evidence="4" id="KW-1185">Reference proteome</keyword>
<gene>
    <name evidence="3" type="ORF">MFIFM68171_06608</name>
</gene>
<evidence type="ECO:0008006" key="5">
    <source>
        <dbReference type="Google" id="ProtNLM"/>
    </source>
</evidence>
<protein>
    <recommendedName>
        <fullName evidence="5">6-phosphogluconate dehydrogenase NADP-binding domain-containing protein</fullName>
    </recommendedName>
</protein>
<dbReference type="SUPFAM" id="SSF51735">
    <property type="entry name" value="NAD(P)-binding Rossmann-fold domains"/>
    <property type="match status" value="1"/>
</dbReference>
<dbReference type="InterPro" id="IPR006115">
    <property type="entry name" value="6PGDH_NADP-bd"/>
</dbReference>
<dbReference type="Gene3D" id="1.10.1040.10">
    <property type="entry name" value="N-(1-d-carboxylethyl)-l-norvaline Dehydrogenase, domain 2"/>
    <property type="match status" value="1"/>
</dbReference>
<name>A0ABQ0GF62_9PEZI</name>
<feature type="domain" description="6-phosphogluconate dehydrogenase NADP-binding" evidence="1">
    <location>
        <begin position="4"/>
        <end position="119"/>
    </location>
</feature>
<accession>A0ABQ0GF62</accession>
<dbReference type="Pfam" id="PF21761">
    <property type="entry name" value="RedAm-like_C"/>
    <property type="match status" value="1"/>
</dbReference>
<dbReference type="InterPro" id="IPR048666">
    <property type="entry name" value="RedAm-like_C"/>
</dbReference>
<dbReference type="InterPro" id="IPR013328">
    <property type="entry name" value="6PGD_dom2"/>
</dbReference>